<feature type="domain" description="EAL" evidence="5">
    <location>
        <begin position="909"/>
        <end position="1163"/>
    </location>
</feature>
<dbReference type="Pfam" id="PF08447">
    <property type="entry name" value="PAS_3"/>
    <property type="match status" value="1"/>
</dbReference>
<dbReference type="CDD" id="cd01948">
    <property type="entry name" value="EAL"/>
    <property type="match status" value="1"/>
</dbReference>
<dbReference type="PROSITE" id="PS50883">
    <property type="entry name" value="EAL"/>
    <property type="match status" value="1"/>
</dbReference>
<dbReference type="PANTHER" id="PTHR44757">
    <property type="entry name" value="DIGUANYLATE CYCLASE DGCP"/>
    <property type="match status" value="1"/>
</dbReference>
<feature type="domain" description="GGDEF" evidence="6">
    <location>
        <begin position="766"/>
        <end position="900"/>
    </location>
</feature>
<evidence type="ECO:0000256" key="1">
    <source>
        <dbReference type="SAM" id="MobiDB-lite"/>
    </source>
</evidence>
<evidence type="ECO:0000259" key="6">
    <source>
        <dbReference type="PROSITE" id="PS50887"/>
    </source>
</evidence>
<dbReference type="InterPro" id="IPR000160">
    <property type="entry name" value="GGDEF_dom"/>
</dbReference>
<dbReference type="InterPro" id="IPR043128">
    <property type="entry name" value="Rev_trsase/Diguanyl_cyclase"/>
</dbReference>
<evidence type="ECO:0000313" key="8">
    <source>
        <dbReference type="Proteomes" id="UP000613266"/>
    </source>
</evidence>
<dbReference type="NCBIfam" id="TIGR00254">
    <property type="entry name" value="GGDEF"/>
    <property type="match status" value="1"/>
</dbReference>
<dbReference type="Pfam" id="PF13426">
    <property type="entry name" value="PAS_9"/>
    <property type="match status" value="1"/>
</dbReference>
<feature type="domain" description="PAS" evidence="3">
    <location>
        <begin position="362"/>
        <end position="432"/>
    </location>
</feature>
<feature type="domain" description="PAS" evidence="3">
    <location>
        <begin position="213"/>
        <end position="286"/>
    </location>
</feature>
<feature type="domain" description="PAC" evidence="4">
    <location>
        <begin position="429"/>
        <end position="482"/>
    </location>
</feature>
<dbReference type="SUPFAM" id="SSF55073">
    <property type="entry name" value="Nucleotide cyclase"/>
    <property type="match status" value="1"/>
</dbReference>
<feature type="domain" description="PAC" evidence="4">
    <location>
        <begin position="291"/>
        <end position="343"/>
    </location>
</feature>
<dbReference type="PROSITE" id="PS50113">
    <property type="entry name" value="PAC"/>
    <property type="match status" value="4"/>
</dbReference>
<dbReference type="EMBL" id="JAEDAK010000012">
    <property type="protein sequence ID" value="MBH9578534.1"/>
    <property type="molecule type" value="Genomic_DNA"/>
</dbReference>
<name>A0A931J6P7_9BURK</name>
<dbReference type="Pfam" id="PF08448">
    <property type="entry name" value="PAS_4"/>
    <property type="match status" value="2"/>
</dbReference>
<organism evidence="7 8">
    <name type="scientific">Inhella proteolytica</name>
    <dbReference type="NCBI Taxonomy" id="2795029"/>
    <lineage>
        <taxon>Bacteria</taxon>
        <taxon>Pseudomonadati</taxon>
        <taxon>Pseudomonadota</taxon>
        <taxon>Betaproteobacteria</taxon>
        <taxon>Burkholderiales</taxon>
        <taxon>Sphaerotilaceae</taxon>
        <taxon>Inhella</taxon>
    </lineage>
</organism>
<dbReference type="InterPro" id="IPR029787">
    <property type="entry name" value="Nucleotide_cyclase"/>
</dbReference>
<dbReference type="PROSITE" id="PS50112">
    <property type="entry name" value="PAS"/>
    <property type="match status" value="4"/>
</dbReference>
<dbReference type="GO" id="GO:0003824">
    <property type="term" value="F:catalytic activity"/>
    <property type="evidence" value="ECO:0007669"/>
    <property type="project" value="UniProtKB-ARBA"/>
</dbReference>
<protein>
    <submittedName>
        <fullName evidence="7">EAL domain-containing protein</fullName>
    </submittedName>
</protein>
<dbReference type="PROSITE" id="PS50887">
    <property type="entry name" value="GGDEF"/>
    <property type="match status" value="1"/>
</dbReference>
<dbReference type="Pfam" id="PF05227">
    <property type="entry name" value="CHASE3"/>
    <property type="match status" value="1"/>
</dbReference>
<dbReference type="Proteomes" id="UP000613266">
    <property type="component" value="Unassembled WGS sequence"/>
</dbReference>
<dbReference type="Gene3D" id="3.20.20.450">
    <property type="entry name" value="EAL domain"/>
    <property type="match status" value="1"/>
</dbReference>
<dbReference type="SMART" id="SM00091">
    <property type="entry name" value="PAS"/>
    <property type="match status" value="4"/>
</dbReference>
<dbReference type="Gene3D" id="3.30.70.270">
    <property type="match status" value="1"/>
</dbReference>
<comment type="caution">
    <text evidence="7">The sequence shown here is derived from an EMBL/GenBank/DDBJ whole genome shotgun (WGS) entry which is preliminary data.</text>
</comment>
<evidence type="ECO:0000256" key="2">
    <source>
        <dbReference type="SAM" id="Phobius"/>
    </source>
</evidence>
<dbReference type="InterPro" id="IPR035919">
    <property type="entry name" value="EAL_sf"/>
</dbReference>
<dbReference type="FunFam" id="3.30.70.270:FF:000001">
    <property type="entry name" value="Diguanylate cyclase domain protein"/>
    <property type="match status" value="1"/>
</dbReference>
<dbReference type="InterPro" id="IPR001610">
    <property type="entry name" value="PAC"/>
</dbReference>
<dbReference type="Gene3D" id="3.30.450.20">
    <property type="entry name" value="PAS domain"/>
    <property type="match status" value="4"/>
</dbReference>
<dbReference type="CDD" id="cd00130">
    <property type="entry name" value="PAS"/>
    <property type="match status" value="3"/>
</dbReference>
<feature type="domain" description="PAC" evidence="4">
    <location>
        <begin position="682"/>
        <end position="734"/>
    </location>
</feature>
<dbReference type="InterPro" id="IPR000014">
    <property type="entry name" value="PAS"/>
</dbReference>
<dbReference type="RefSeq" id="WP_198112297.1">
    <property type="nucleotide sequence ID" value="NZ_JAEDAK010000012.1"/>
</dbReference>
<proteinExistence type="predicted"/>
<dbReference type="Pfam" id="PF00990">
    <property type="entry name" value="GGDEF"/>
    <property type="match status" value="1"/>
</dbReference>
<feature type="region of interest" description="Disordered" evidence="1">
    <location>
        <begin position="337"/>
        <end position="357"/>
    </location>
</feature>
<feature type="domain" description="PAC" evidence="4">
    <location>
        <begin position="559"/>
        <end position="612"/>
    </location>
</feature>
<dbReference type="PANTHER" id="PTHR44757:SF2">
    <property type="entry name" value="BIOFILM ARCHITECTURE MAINTENANCE PROTEIN MBAA"/>
    <property type="match status" value="1"/>
</dbReference>
<evidence type="ECO:0000259" key="3">
    <source>
        <dbReference type="PROSITE" id="PS50112"/>
    </source>
</evidence>
<dbReference type="InterPro" id="IPR007891">
    <property type="entry name" value="CHASE3"/>
</dbReference>
<feature type="domain" description="PAS" evidence="3">
    <location>
        <begin position="609"/>
        <end position="655"/>
    </location>
</feature>
<dbReference type="NCBIfam" id="TIGR00229">
    <property type="entry name" value="sensory_box"/>
    <property type="match status" value="4"/>
</dbReference>
<dbReference type="InterPro" id="IPR052155">
    <property type="entry name" value="Biofilm_reg_signaling"/>
</dbReference>
<keyword evidence="2" id="KW-1133">Transmembrane helix</keyword>
<dbReference type="CDD" id="cd01949">
    <property type="entry name" value="GGDEF"/>
    <property type="match status" value="1"/>
</dbReference>
<dbReference type="Pfam" id="PF00563">
    <property type="entry name" value="EAL"/>
    <property type="match status" value="1"/>
</dbReference>
<dbReference type="InterPro" id="IPR013655">
    <property type="entry name" value="PAS_fold_3"/>
</dbReference>
<dbReference type="InterPro" id="IPR013656">
    <property type="entry name" value="PAS_4"/>
</dbReference>
<evidence type="ECO:0000259" key="5">
    <source>
        <dbReference type="PROSITE" id="PS50883"/>
    </source>
</evidence>
<sequence length="1171" mass="130369">MSAAFLAAAAIVLGLTFSTWERASDGSRSALQMARAQEVLTALAHARTATLQIELSTQNYRISGDPTHLRARDAAIADREQRLARLQALTAEQTQLRDTWQQLRAVIDQRLAISRTVEHLRREQGAEAANAYAATAPLAATRARSQALFAQVESEELRLLEARRAEQQQARARMQWLGALAALAVFVLLGASYALIRRQFRQNQASLDALAASEQRRAVTLNAIADAVIATDASLRITQMNPAAEQLTGWREAEAQGLALEQVLQLVQAEGRTPAELPARRALTAQRGVAATSELLLKDRQGLERPTAVDAAPLHDRTGQVCGTVTVFRDDSQARAARQRSQEHRQELEQRVQDRTHQLADRESHLRSLINSVPALIAFVDPAQRYGYVNDRYRECFAPDAADITGRSVREVLGERRYTLAGPLIEKALRGEPQCYDWEPFPGMWQQIQYAPKRQDDGTVCGYYVLGTDITERRQMEAALREGEQLLTRVLAGSDQGYWDWNLTSGHFQVSARFESMLGYAPGELQISSSNWPELVHPEDLPRAQQSLQRHLQGESARHELSIRCRCKDGSWRWVLSRGAIVQRNAQGDALLMSGTHTDIHERMQLEEAARSAEVVFENSYEGIIVADSEGLIRRINPAFTRITGYTQAEVLGRSPKLLSSGRHDAGFYREFWSTLQQRGSWQGEIWNRNKRGEAFLALQSVSAVRDRQGQVQHYISVFTDVTRARQHESELDRIAHYDPLTGLPNRRLLVDRLQLALHRADRQGDSCAVCVLDLDDFKQINEAHGHGAGDQLLRGVAEHIRQVLRTDDTLARVGGDEFIVLLSNIGSAQDGALVLDRVLAAAAQPVTLEDGSCVASSASIGVSLYPADHVDPDTLLRHADAAMLQAKEGGKNRYQLFDPESDRLTQHRLEQLKRLELALEQQEFELFYQPKVDLRDGQVVGAEALIRWRHPQRGLVAPGEFLPQLQGSWLEPTVGDWVIEAALRQLAEWVRAGQPLPVSVNISANHLMRAGFVDRLTQALARHPEVPPSLLELEVLETAAISDLDQAIAVMQRCMPLGVGFSLDDFGTGYSSLTYLRKLPAQTLKIDQSFVRDMLADAGDLSIVQGVIQLAAAFHRQVIAEGVETMAHGAALLRLGCWLAQGYGIARPMPATEWAGWWEHWRAAETWRGL</sequence>
<accession>A0A931J6P7</accession>
<gene>
    <name evidence="7" type="ORF">I7X39_16705</name>
</gene>
<feature type="transmembrane region" description="Helical" evidence="2">
    <location>
        <begin position="176"/>
        <end position="196"/>
    </location>
</feature>
<dbReference type="SMART" id="SM00086">
    <property type="entry name" value="PAC"/>
    <property type="match status" value="3"/>
</dbReference>
<evidence type="ECO:0000313" key="7">
    <source>
        <dbReference type="EMBL" id="MBH9578534.1"/>
    </source>
</evidence>
<dbReference type="AlphaFoldDB" id="A0A931J6P7"/>
<dbReference type="InterPro" id="IPR000700">
    <property type="entry name" value="PAS-assoc_C"/>
</dbReference>
<dbReference type="InterPro" id="IPR035965">
    <property type="entry name" value="PAS-like_dom_sf"/>
</dbReference>
<evidence type="ECO:0000259" key="4">
    <source>
        <dbReference type="PROSITE" id="PS50113"/>
    </source>
</evidence>
<keyword evidence="2" id="KW-0472">Membrane</keyword>
<keyword evidence="8" id="KW-1185">Reference proteome</keyword>
<dbReference type="SMART" id="SM00052">
    <property type="entry name" value="EAL"/>
    <property type="match status" value="1"/>
</dbReference>
<feature type="compositionally biased region" description="Basic and acidic residues" evidence="1">
    <location>
        <begin position="340"/>
        <end position="357"/>
    </location>
</feature>
<dbReference type="SUPFAM" id="SSF141868">
    <property type="entry name" value="EAL domain-like"/>
    <property type="match status" value="1"/>
</dbReference>
<reference evidence="7" key="1">
    <citation type="submission" date="2020-12" db="EMBL/GenBank/DDBJ databases">
        <title>The genome sequence of Inhella sp. 1Y17.</title>
        <authorList>
            <person name="Liu Y."/>
        </authorList>
    </citation>
    <scope>NUCLEOTIDE SEQUENCE</scope>
    <source>
        <strain evidence="7">1Y17</strain>
    </source>
</reference>
<dbReference type="SMART" id="SM00267">
    <property type="entry name" value="GGDEF"/>
    <property type="match status" value="1"/>
</dbReference>
<feature type="domain" description="PAS" evidence="3">
    <location>
        <begin position="483"/>
        <end position="555"/>
    </location>
</feature>
<dbReference type="SUPFAM" id="SSF55785">
    <property type="entry name" value="PYP-like sensor domain (PAS domain)"/>
    <property type="match status" value="4"/>
</dbReference>
<dbReference type="InterPro" id="IPR001633">
    <property type="entry name" value="EAL_dom"/>
</dbReference>
<keyword evidence="2" id="KW-0812">Transmembrane</keyword>